<feature type="transmembrane region" description="Helical" evidence="7">
    <location>
        <begin position="250"/>
        <end position="269"/>
    </location>
</feature>
<feature type="transmembrane region" description="Helical" evidence="7">
    <location>
        <begin position="113"/>
        <end position="133"/>
    </location>
</feature>
<evidence type="ECO:0000256" key="1">
    <source>
        <dbReference type="ARBA" id="ARBA00004651"/>
    </source>
</evidence>
<dbReference type="RefSeq" id="WP_236803179.1">
    <property type="nucleotide sequence ID" value="NZ_JAUSRE010000010.1"/>
</dbReference>
<dbReference type="InterPro" id="IPR014047">
    <property type="entry name" value="Chr_Tranpt_l_chain"/>
</dbReference>
<sequence length="452" mass="48290">MPNKGHVIPLKEAVRAWFSISWQTFGGPAGQIAVMQHKLVDDKRWISQRRFLHALNFCHLLPGPEAQQLAIYTGWLLNGWIGGLIAGILFVIPGAVAILGLSALYIAAGSTAVVTGLFAGVAPAVVAIVAHALQRVASRALGHPILVALAVTAFIALAFFKIPFPVVVLTAGALGWALSRKIPELRRVKADPSDNGPAPLISDDALHQDRPSHRRSLLIILLGAMVWLAPVGLAALVFSPQSVFVDQGLFFSGAAIVTFGGAYAVLAYVAQQAVNVFHWLAPGEMVKGLALAETTPGPLIMVVQFVAFVGAYRNPGSLDPWVAAVLASLLVTWVTFVPCFIFVFLGAPYLERLRGNQHVAAALTGITAAVVGVIADISLYFTEHTLFNDVRPFQWGPIQFDVPVWASWNPVALAITALACLLIFWLKWPTMRTLGLCSAIGLGVGIVTMLNS</sequence>
<evidence type="ECO:0000313" key="8">
    <source>
        <dbReference type="EMBL" id="MDP9888613.1"/>
    </source>
</evidence>
<comment type="caution">
    <text evidence="8">The sequence shown here is derived from an EMBL/GenBank/DDBJ whole genome shotgun (WGS) entry which is preliminary data.</text>
</comment>
<dbReference type="Pfam" id="PF02417">
    <property type="entry name" value="Chromate_transp"/>
    <property type="match status" value="2"/>
</dbReference>
<keyword evidence="5 7" id="KW-1133">Transmembrane helix</keyword>
<evidence type="ECO:0000313" key="9">
    <source>
        <dbReference type="Proteomes" id="UP001226577"/>
    </source>
</evidence>
<feature type="transmembrane region" description="Helical" evidence="7">
    <location>
        <begin position="321"/>
        <end position="347"/>
    </location>
</feature>
<evidence type="ECO:0000256" key="7">
    <source>
        <dbReference type="SAM" id="Phobius"/>
    </source>
</evidence>
<comment type="similarity">
    <text evidence="2">Belongs to the chromate ion transporter (CHR) (TC 2.A.51) family.</text>
</comment>
<dbReference type="PIRSF" id="PIRSF004810">
    <property type="entry name" value="ChrA"/>
    <property type="match status" value="1"/>
</dbReference>
<comment type="subcellular location">
    <subcellularLocation>
        <location evidence="1">Cell membrane</location>
        <topology evidence="1">Multi-pass membrane protein</topology>
    </subcellularLocation>
</comment>
<feature type="transmembrane region" description="Helical" evidence="7">
    <location>
        <begin position="359"/>
        <end position="382"/>
    </location>
</feature>
<feature type="transmembrane region" description="Helical" evidence="7">
    <location>
        <begin position="402"/>
        <end position="426"/>
    </location>
</feature>
<evidence type="ECO:0000256" key="3">
    <source>
        <dbReference type="ARBA" id="ARBA00022475"/>
    </source>
</evidence>
<evidence type="ECO:0000256" key="5">
    <source>
        <dbReference type="ARBA" id="ARBA00022989"/>
    </source>
</evidence>
<proteinExistence type="inferred from homology"/>
<organism evidence="8 9">
    <name type="scientific">Pseudarthrobacter enclensis</name>
    <dbReference type="NCBI Taxonomy" id="993070"/>
    <lineage>
        <taxon>Bacteria</taxon>
        <taxon>Bacillati</taxon>
        <taxon>Actinomycetota</taxon>
        <taxon>Actinomycetes</taxon>
        <taxon>Micrococcales</taxon>
        <taxon>Micrococcaceae</taxon>
        <taxon>Pseudarthrobacter</taxon>
    </lineage>
</organism>
<dbReference type="NCBIfam" id="TIGR00937">
    <property type="entry name" value="2A51"/>
    <property type="match status" value="1"/>
</dbReference>
<feature type="transmembrane region" description="Helical" evidence="7">
    <location>
        <begin position="217"/>
        <end position="238"/>
    </location>
</feature>
<feature type="transmembrane region" description="Helical" evidence="7">
    <location>
        <begin position="80"/>
        <end position="106"/>
    </location>
</feature>
<name>A0ABT9RTP6_9MICC</name>
<gene>
    <name evidence="8" type="ORF">J2X98_002206</name>
</gene>
<keyword evidence="3" id="KW-1003">Cell membrane</keyword>
<dbReference type="EMBL" id="JAUSRE010000010">
    <property type="protein sequence ID" value="MDP9888613.1"/>
    <property type="molecule type" value="Genomic_DNA"/>
</dbReference>
<dbReference type="Proteomes" id="UP001226577">
    <property type="component" value="Unassembled WGS sequence"/>
</dbReference>
<keyword evidence="9" id="KW-1185">Reference proteome</keyword>
<keyword evidence="6 7" id="KW-0472">Membrane</keyword>
<evidence type="ECO:0000256" key="4">
    <source>
        <dbReference type="ARBA" id="ARBA00022692"/>
    </source>
</evidence>
<evidence type="ECO:0000256" key="6">
    <source>
        <dbReference type="ARBA" id="ARBA00023136"/>
    </source>
</evidence>
<accession>A0ABT9RTP6</accession>
<feature type="transmembrane region" description="Helical" evidence="7">
    <location>
        <begin position="289"/>
        <end position="309"/>
    </location>
</feature>
<dbReference type="PANTHER" id="PTHR33567">
    <property type="entry name" value="CHROMATE ION TRANSPORTER (EUROFUNG)"/>
    <property type="match status" value="1"/>
</dbReference>
<feature type="transmembrane region" description="Helical" evidence="7">
    <location>
        <begin position="145"/>
        <end position="178"/>
    </location>
</feature>
<dbReference type="PANTHER" id="PTHR33567:SF3">
    <property type="entry name" value="CHROMATE ION TRANSPORTER (EUROFUNG)"/>
    <property type="match status" value="1"/>
</dbReference>
<keyword evidence="4 7" id="KW-0812">Transmembrane</keyword>
<reference evidence="8 9" key="1">
    <citation type="submission" date="2023-07" db="EMBL/GenBank/DDBJ databases">
        <title>Sorghum-associated microbial communities from plants grown in Nebraska, USA.</title>
        <authorList>
            <person name="Schachtman D."/>
        </authorList>
    </citation>
    <scope>NUCLEOTIDE SEQUENCE [LARGE SCALE GENOMIC DNA]</scope>
    <source>
        <strain evidence="8 9">CC222</strain>
    </source>
</reference>
<dbReference type="InterPro" id="IPR003370">
    <property type="entry name" value="Chromate_transpt"/>
</dbReference>
<protein>
    <submittedName>
        <fullName evidence="8">Chromate transporter</fullName>
    </submittedName>
</protein>
<feature type="transmembrane region" description="Helical" evidence="7">
    <location>
        <begin position="433"/>
        <end position="450"/>
    </location>
</feature>
<evidence type="ECO:0000256" key="2">
    <source>
        <dbReference type="ARBA" id="ARBA00005262"/>
    </source>
</evidence>